<proteinExistence type="predicted"/>
<name>A0A5P0ZYC4_9LACO</name>
<keyword evidence="2" id="KW-1185">Reference proteome</keyword>
<accession>A0A5P0ZYC4</accession>
<dbReference type="EMBL" id="VDFO01000034">
    <property type="protein sequence ID" value="MQS98039.1"/>
    <property type="molecule type" value="Genomic_DNA"/>
</dbReference>
<evidence type="ECO:0008006" key="3">
    <source>
        <dbReference type="Google" id="ProtNLM"/>
    </source>
</evidence>
<gene>
    <name evidence="1" type="ORF">FHL05_09100</name>
</gene>
<dbReference type="AlphaFoldDB" id="A0A5P0ZYC4"/>
<reference evidence="1 2" key="1">
    <citation type="journal article" date="2019" name="Syst. Appl. Microbiol.">
        <title>Polyphasic characterization of two novel Lactobacillus spp. isolated from blown salami packages: Description of Lactobacillus halodurans sp. nov. and Lactobacillus salsicarnum sp. nov.</title>
        <authorList>
            <person name="Schuster J.A."/>
            <person name="Klingl A."/>
            <person name="Vogel R.F."/>
            <person name="Ehrmann M.A."/>
        </authorList>
    </citation>
    <scope>NUCLEOTIDE SEQUENCE [LARGE SCALE GENOMIC DNA]</scope>
    <source>
        <strain evidence="1 2">TMW 1.1920</strain>
    </source>
</reference>
<sequence length="123" mass="14276">MISSIKTTSCFKFSLRKNVMTMFSYIQIIGQSTDAYKGYVDYSISKDKLSITLVRGMRKIKRIIIPISKITDINVGIFYGEDKISFIYDSKQFVFLNTGYGETQYFKDHFLRAVNAYQHTVSF</sequence>
<protein>
    <recommendedName>
        <fullName evidence="3">Bacterial Pleckstrin homology domain-containing protein</fullName>
    </recommendedName>
</protein>
<comment type="caution">
    <text evidence="1">The sequence shown here is derived from an EMBL/GenBank/DDBJ whole genome shotgun (WGS) entry which is preliminary data.</text>
</comment>
<organism evidence="1 2">
    <name type="scientific">Companilactobacillus halodurans</name>
    <dbReference type="NCBI Taxonomy" id="2584183"/>
    <lineage>
        <taxon>Bacteria</taxon>
        <taxon>Bacillati</taxon>
        <taxon>Bacillota</taxon>
        <taxon>Bacilli</taxon>
        <taxon>Lactobacillales</taxon>
        <taxon>Lactobacillaceae</taxon>
        <taxon>Companilactobacillus</taxon>
    </lineage>
</organism>
<evidence type="ECO:0000313" key="2">
    <source>
        <dbReference type="Proteomes" id="UP000371423"/>
    </source>
</evidence>
<evidence type="ECO:0000313" key="1">
    <source>
        <dbReference type="EMBL" id="MQS98039.1"/>
    </source>
</evidence>
<dbReference type="Proteomes" id="UP000371423">
    <property type="component" value="Unassembled WGS sequence"/>
</dbReference>